<feature type="compositionally biased region" description="Basic and acidic residues" evidence="1">
    <location>
        <begin position="92"/>
        <end position="108"/>
    </location>
</feature>
<keyword evidence="2" id="KW-0812">Transmembrane</keyword>
<comment type="caution">
    <text evidence="3">The sequence shown here is derived from an EMBL/GenBank/DDBJ whole genome shotgun (WGS) entry which is preliminary data.</text>
</comment>
<feature type="region of interest" description="Disordered" evidence="1">
    <location>
        <begin position="36"/>
        <end position="136"/>
    </location>
</feature>
<reference evidence="3 4" key="1">
    <citation type="submission" date="2016-05" db="EMBL/GenBank/DDBJ databases">
        <title>Nuclear genome of Blastocystis sp. subtype 1 NandII.</title>
        <authorList>
            <person name="Gentekaki E."/>
            <person name="Curtis B."/>
            <person name="Stairs C."/>
            <person name="Eme L."/>
            <person name="Herman E."/>
            <person name="Klimes V."/>
            <person name="Arias M.C."/>
            <person name="Elias M."/>
            <person name="Hilliou F."/>
            <person name="Klute M."/>
            <person name="Malik S.-B."/>
            <person name="Pightling A."/>
            <person name="Rachubinski R."/>
            <person name="Salas D."/>
            <person name="Schlacht A."/>
            <person name="Suga H."/>
            <person name="Archibald J."/>
            <person name="Ball S.G."/>
            <person name="Clark G."/>
            <person name="Dacks J."/>
            <person name="Van Der Giezen M."/>
            <person name="Tsaousis A."/>
            <person name="Roger A."/>
        </authorList>
    </citation>
    <scope>NUCLEOTIDE SEQUENCE [LARGE SCALE GENOMIC DNA]</scope>
    <source>
        <strain evidence="4">ATCC 50177 / NandII</strain>
    </source>
</reference>
<dbReference type="Proteomes" id="UP000078348">
    <property type="component" value="Unassembled WGS sequence"/>
</dbReference>
<proteinExistence type="predicted"/>
<evidence type="ECO:0000256" key="2">
    <source>
        <dbReference type="SAM" id="Phobius"/>
    </source>
</evidence>
<protein>
    <submittedName>
        <fullName evidence="3">Uncharacterized protein</fullName>
    </submittedName>
</protein>
<evidence type="ECO:0000313" key="4">
    <source>
        <dbReference type="Proteomes" id="UP000078348"/>
    </source>
</evidence>
<sequence length="274" mass="32430">MRKRFAKDSRSYVCPVCGAIKDLIAPLTKEEIQKYYTSPMTPDEEVKEKEVKEDVKGDVKEMKEEKKEEKKEEVNMETKEETETKEEEEKEEQEKKEEEKEEQEKKEEEKEEEKEDKSQVETITEEEAREGEADYSAYHPDLSAFKSTDKGMLFYRYRTPDNKEISRVSFDYPRITSDEYTQPLLPKDFFEGFISPDMKKTEKMIAIQNEVYARKGFPMFMPIYVPVVVPVIQEVKKEEPKKKEGTACMKVMGFVFPMMLFLTYLFIIILDYMG</sequence>
<keyword evidence="2" id="KW-0472">Membrane</keyword>
<evidence type="ECO:0000256" key="1">
    <source>
        <dbReference type="SAM" id="MobiDB-lite"/>
    </source>
</evidence>
<accession>A0A196SIZ7</accession>
<feature type="transmembrane region" description="Helical" evidence="2">
    <location>
        <begin position="251"/>
        <end position="270"/>
    </location>
</feature>
<name>A0A196SIZ7_BLAHN</name>
<evidence type="ECO:0000313" key="3">
    <source>
        <dbReference type="EMBL" id="OAO16286.1"/>
    </source>
</evidence>
<feature type="compositionally biased region" description="Basic and acidic residues" evidence="1">
    <location>
        <begin position="44"/>
        <end position="82"/>
    </location>
</feature>
<gene>
    <name evidence="3" type="ORF">AV274_1979</name>
</gene>
<dbReference type="AlphaFoldDB" id="A0A196SIZ7"/>
<keyword evidence="2" id="KW-1133">Transmembrane helix</keyword>
<organism evidence="3 4">
    <name type="scientific">Blastocystis sp. subtype 1 (strain ATCC 50177 / NandII)</name>
    <dbReference type="NCBI Taxonomy" id="478820"/>
    <lineage>
        <taxon>Eukaryota</taxon>
        <taxon>Sar</taxon>
        <taxon>Stramenopiles</taxon>
        <taxon>Bigyra</taxon>
        <taxon>Opalozoa</taxon>
        <taxon>Opalinata</taxon>
        <taxon>Blastocystidae</taxon>
        <taxon>Blastocystis</taxon>
    </lineage>
</organism>
<dbReference type="EMBL" id="LXWW01000090">
    <property type="protein sequence ID" value="OAO16286.1"/>
    <property type="molecule type" value="Genomic_DNA"/>
</dbReference>
<keyword evidence="4" id="KW-1185">Reference proteome</keyword>